<accession>A0A845LBM2</accession>
<gene>
    <name evidence="7" type="ORF">GTO89_02560</name>
</gene>
<evidence type="ECO:0000259" key="6">
    <source>
        <dbReference type="PROSITE" id="PS51352"/>
    </source>
</evidence>
<feature type="active site" evidence="4">
    <location>
        <position position="35"/>
    </location>
</feature>
<comment type="caution">
    <text evidence="7">The sequence shown here is derived from an EMBL/GenBank/DDBJ whole genome shotgun (WGS) entry which is preliminary data.</text>
</comment>
<dbReference type="PROSITE" id="PS00460">
    <property type="entry name" value="GLUTATHIONE_PEROXID_1"/>
    <property type="match status" value="1"/>
</dbReference>
<name>A0A845LBM2_HELGE</name>
<dbReference type="PROSITE" id="PS51352">
    <property type="entry name" value="THIOREDOXIN_2"/>
    <property type="match status" value="1"/>
</dbReference>
<dbReference type="InterPro" id="IPR000889">
    <property type="entry name" value="Glutathione_peroxidase"/>
</dbReference>
<dbReference type="InterPro" id="IPR029759">
    <property type="entry name" value="GPX_AS"/>
</dbReference>
<dbReference type="PROSITE" id="PS00763">
    <property type="entry name" value="GLUTATHIONE_PEROXID_2"/>
    <property type="match status" value="1"/>
</dbReference>
<dbReference type="AlphaFoldDB" id="A0A845LBM2"/>
<dbReference type="Proteomes" id="UP000471031">
    <property type="component" value="Unassembled WGS sequence"/>
</dbReference>
<dbReference type="OrthoDB" id="9809733at2"/>
<keyword evidence="8" id="KW-1185">Reference proteome</keyword>
<comment type="similarity">
    <text evidence="1 5">Belongs to the glutathione peroxidase family.</text>
</comment>
<sequence>MSVYDFNARTIDGKDVSLSDYKGKVLLIVNTASKCGFTPQYYELQKLYQAYADKGLVVLGFPSNQFAEQEPGSNEEVQQFCQINYGVQFPLFEKTEVRGNKAHPLFNYLTQKAPFQGFNPDHPIGGKLQAILQEKFPELLEGDSIKWNFTKFLVNREGEVVGRYEPTTTPLEMKAAIEALL</sequence>
<dbReference type="InterPro" id="IPR036249">
    <property type="entry name" value="Thioredoxin-like_sf"/>
</dbReference>
<keyword evidence="2 5" id="KW-0575">Peroxidase</keyword>
<dbReference type="GO" id="GO:0004601">
    <property type="term" value="F:peroxidase activity"/>
    <property type="evidence" value="ECO:0007669"/>
    <property type="project" value="UniProtKB-KW"/>
</dbReference>
<feature type="domain" description="Thioredoxin" evidence="6">
    <location>
        <begin position="1"/>
        <end position="181"/>
    </location>
</feature>
<reference evidence="7 8" key="1">
    <citation type="submission" date="2020-01" db="EMBL/GenBank/DDBJ databases">
        <title>Whole genome sequence of Heliobacterium gestii DSM 11169.</title>
        <authorList>
            <person name="Kyndt J.A."/>
            <person name="Meyer T.E."/>
        </authorList>
    </citation>
    <scope>NUCLEOTIDE SEQUENCE [LARGE SCALE GENOMIC DNA]</scope>
    <source>
        <strain evidence="7 8">DSM 11169</strain>
    </source>
</reference>
<evidence type="ECO:0000313" key="7">
    <source>
        <dbReference type="EMBL" id="MZP41915.1"/>
    </source>
</evidence>
<evidence type="ECO:0000256" key="2">
    <source>
        <dbReference type="ARBA" id="ARBA00022559"/>
    </source>
</evidence>
<proteinExistence type="inferred from homology"/>
<dbReference type="FunFam" id="3.40.30.10:FF:000010">
    <property type="entry name" value="Glutathione peroxidase"/>
    <property type="match status" value="1"/>
</dbReference>
<organism evidence="7 8">
    <name type="scientific">Heliomicrobium gestii</name>
    <name type="common">Heliobacterium gestii</name>
    <dbReference type="NCBI Taxonomy" id="2699"/>
    <lineage>
        <taxon>Bacteria</taxon>
        <taxon>Bacillati</taxon>
        <taxon>Bacillota</taxon>
        <taxon>Clostridia</taxon>
        <taxon>Eubacteriales</taxon>
        <taxon>Heliobacteriaceae</taxon>
        <taxon>Heliomicrobium</taxon>
    </lineage>
</organism>
<evidence type="ECO:0000256" key="4">
    <source>
        <dbReference type="PIRSR" id="PIRSR000303-1"/>
    </source>
</evidence>
<dbReference type="Pfam" id="PF00255">
    <property type="entry name" value="GSHPx"/>
    <property type="match status" value="1"/>
</dbReference>
<protein>
    <recommendedName>
        <fullName evidence="5">Glutathione peroxidase</fullName>
    </recommendedName>
</protein>
<dbReference type="InterPro" id="IPR029760">
    <property type="entry name" value="GPX_CS"/>
</dbReference>
<dbReference type="PANTHER" id="PTHR11592:SF78">
    <property type="entry name" value="GLUTATHIONE PEROXIDASE"/>
    <property type="match status" value="1"/>
</dbReference>
<dbReference type="PIRSF" id="PIRSF000303">
    <property type="entry name" value="Glutathion_perox"/>
    <property type="match status" value="1"/>
</dbReference>
<keyword evidence="3 5" id="KW-0560">Oxidoreductase</keyword>
<dbReference type="PANTHER" id="PTHR11592">
    <property type="entry name" value="GLUTATHIONE PEROXIDASE"/>
    <property type="match status" value="1"/>
</dbReference>
<dbReference type="EMBL" id="WXEX01000002">
    <property type="protein sequence ID" value="MZP41915.1"/>
    <property type="molecule type" value="Genomic_DNA"/>
</dbReference>
<evidence type="ECO:0000256" key="1">
    <source>
        <dbReference type="ARBA" id="ARBA00006926"/>
    </source>
</evidence>
<dbReference type="GO" id="GO:0034599">
    <property type="term" value="P:cellular response to oxidative stress"/>
    <property type="evidence" value="ECO:0007669"/>
    <property type="project" value="TreeGrafter"/>
</dbReference>
<dbReference type="CDD" id="cd00340">
    <property type="entry name" value="GSH_Peroxidase"/>
    <property type="match status" value="1"/>
</dbReference>
<dbReference type="PRINTS" id="PR01011">
    <property type="entry name" value="GLUTPROXDASE"/>
</dbReference>
<dbReference type="InterPro" id="IPR013766">
    <property type="entry name" value="Thioredoxin_domain"/>
</dbReference>
<evidence type="ECO:0000256" key="5">
    <source>
        <dbReference type="RuleBase" id="RU000499"/>
    </source>
</evidence>
<dbReference type="RefSeq" id="WP_161260509.1">
    <property type="nucleotide sequence ID" value="NZ_JAFBDC010000002.1"/>
</dbReference>
<evidence type="ECO:0000313" key="8">
    <source>
        <dbReference type="Proteomes" id="UP000471031"/>
    </source>
</evidence>
<evidence type="ECO:0000256" key="3">
    <source>
        <dbReference type="ARBA" id="ARBA00023002"/>
    </source>
</evidence>
<dbReference type="Gene3D" id="3.40.30.10">
    <property type="entry name" value="Glutaredoxin"/>
    <property type="match status" value="1"/>
</dbReference>
<dbReference type="PROSITE" id="PS51355">
    <property type="entry name" value="GLUTATHIONE_PEROXID_3"/>
    <property type="match status" value="1"/>
</dbReference>
<dbReference type="SUPFAM" id="SSF52833">
    <property type="entry name" value="Thioredoxin-like"/>
    <property type="match status" value="1"/>
</dbReference>